<dbReference type="GO" id="GO:0005524">
    <property type="term" value="F:ATP binding"/>
    <property type="evidence" value="ECO:0007669"/>
    <property type="project" value="UniProtKB-UniRule"/>
</dbReference>
<comment type="subunit">
    <text evidence="10">Heterotrimer of RecB, RecC and RecD. All subunits contribute to DNA-binding.</text>
</comment>
<gene>
    <name evidence="10 13" type="primary">recC</name>
    <name evidence="13" type="ORF">LMG28138_01882</name>
</gene>
<feature type="region of interest" description="Disordered" evidence="11">
    <location>
        <begin position="343"/>
        <end position="408"/>
    </location>
</feature>
<dbReference type="GO" id="GO:0008854">
    <property type="term" value="F:exodeoxyribonuclease V activity"/>
    <property type="evidence" value="ECO:0007669"/>
    <property type="project" value="InterPro"/>
</dbReference>
<dbReference type="PIRSF" id="PIRSF000980">
    <property type="entry name" value="RecC"/>
    <property type="match status" value="1"/>
</dbReference>
<keyword evidence="8 10" id="KW-0238">DNA-binding</keyword>
<dbReference type="GO" id="GO:0003677">
    <property type="term" value="F:DNA binding"/>
    <property type="evidence" value="ECO:0007669"/>
    <property type="project" value="UniProtKB-UniRule"/>
</dbReference>
<dbReference type="GO" id="GO:0009338">
    <property type="term" value="C:exodeoxyribonuclease V complex"/>
    <property type="evidence" value="ECO:0007669"/>
    <property type="project" value="InterPro"/>
</dbReference>
<keyword evidence="6 10" id="KW-0269">Exonuclease</keyword>
<dbReference type="InterPro" id="IPR011335">
    <property type="entry name" value="Restrct_endonuc-II-like"/>
</dbReference>
<dbReference type="Pfam" id="PF04257">
    <property type="entry name" value="Exonuc_V_gamma"/>
    <property type="match status" value="1"/>
</dbReference>
<evidence type="ECO:0000256" key="2">
    <source>
        <dbReference type="ARBA" id="ARBA00022741"/>
    </source>
</evidence>
<proteinExistence type="inferred from homology"/>
<dbReference type="EMBL" id="CADIKM010000006">
    <property type="protein sequence ID" value="CAB3784805.1"/>
    <property type="molecule type" value="Genomic_DNA"/>
</dbReference>
<evidence type="ECO:0000256" key="1">
    <source>
        <dbReference type="ARBA" id="ARBA00022722"/>
    </source>
</evidence>
<evidence type="ECO:0000256" key="5">
    <source>
        <dbReference type="ARBA" id="ARBA00022806"/>
    </source>
</evidence>
<dbReference type="Pfam" id="PF17946">
    <property type="entry name" value="RecC_C"/>
    <property type="match status" value="1"/>
</dbReference>
<feature type="region of interest" description="Disordered" evidence="11">
    <location>
        <begin position="549"/>
        <end position="600"/>
    </location>
</feature>
<keyword evidence="2 10" id="KW-0547">Nucleotide-binding</keyword>
<dbReference type="HAMAP" id="MF_01486">
    <property type="entry name" value="RecC"/>
    <property type="match status" value="1"/>
</dbReference>
<evidence type="ECO:0000256" key="11">
    <source>
        <dbReference type="SAM" id="MobiDB-lite"/>
    </source>
</evidence>
<keyword evidence="14" id="KW-1185">Reference proteome</keyword>
<dbReference type="InterPro" id="IPR013986">
    <property type="entry name" value="DExx_box_DNA_helicase_dom_sf"/>
</dbReference>
<feature type="compositionally biased region" description="Basic and acidic residues" evidence="11">
    <location>
        <begin position="557"/>
        <end position="569"/>
    </location>
</feature>
<comment type="function">
    <text evidence="10">A helicase/nuclease that prepares dsDNA breaks (DSB) for recombinational DNA repair. Binds to DSBs and unwinds DNA via a highly rapid and processive ATP-dependent bidirectional helicase activity. Unwinds dsDNA until it encounters a Chi (crossover hotspot instigator) sequence from the 3' direction. Cuts ssDNA a few nucleotides 3' to the Chi site. The properties and activities of the enzyme are changed at Chi. The Chi-altered holoenzyme produces a long 3'-ssDNA overhang and facilitates RecA-binding to the ssDNA for homologous DNA recombination and repair. Holoenzyme degrades any linearized DNA that is unable to undergo homologous recombination. In the holoenzyme this subunit recognizes the wild-type Chi sequence, and when added to isolated RecB increases its ATP-dependent helicase processivity.</text>
</comment>
<dbReference type="GO" id="GO:0000724">
    <property type="term" value="P:double-strand break repair via homologous recombination"/>
    <property type="evidence" value="ECO:0007669"/>
    <property type="project" value="UniProtKB-UniRule"/>
</dbReference>
<feature type="compositionally biased region" description="Acidic residues" evidence="11">
    <location>
        <begin position="377"/>
        <end position="393"/>
    </location>
</feature>
<evidence type="ECO:0000259" key="12">
    <source>
        <dbReference type="Pfam" id="PF17946"/>
    </source>
</evidence>
<accession>A0A6S7B1M6</accession>
<dbReference type="Gene3D" id="3.40.50.10930">
    <property type="match status" value="1"/>
</dbReference>
<protein>
    <recommendedName>
        <fullName evidence="10">RecBCD enzyme subunit RecC</fullName>
    </recommendedName>
    <alternativeName>
        <fullName evidence="10">Exonuclease V subunit RecC</fullName>
        <shortName evidence="10">ExoV subunit RecC</shortName>
    </alternativeName>
    <alternativeName>
        <fullName evidence="10">Helicase/nuclease RecBCD subunit RecC</fullName>
    </alternativeName>
</protein>
<dbReference type="SUPFAM" id="SSF52540">
    <property type="entry name" value="P-loop containing nucleoside triphosphate hydrolases"/>
    <property type="match status" value="2"/>
</dbReference>
<evidence type="ECO:0000313" key="13">
    <source>
        <dbReference type="EMBL" id="CAB3784805.1"/>
    </source>
</evidence>
<comment type="similarity">
    <text evidence="10">Belongs to the RecC family.</text>
</comment>
<dbReference type="Proteomes" id="UP000494115">
    <property type="component" value="Unassembled WGS sequence"/>
</dbReference>
<dbReference type="InterPro" id="IPR041500">
    <property type="entry name" value="RecC_C"/>
</dbReference>
<evidence type="ECO:0000256" key="7">
    <source>
        <dbReference type="ARBA" id="ARBA00022840"/>
    </source>
</evidence>
<evidence type="ECO:0000256" key="9">
    <source>
        <dbReference type="ARBA" id="ARBA00023204"/>
    </source>
</evidence>
<dbReference type="GO" id="GO:0003678">
    <property type="term" value="F:DNA helicase activity"/>
    <property type="evidence" value="ECO:0007669"/>
    <property type="project" value="UniProtKB-UniRule"/>
</dbReference>
<dbReference type="PANTHER" id="PTHR30591:SF1">
    <property type="entry name" value="RECBCD ENZYME SUBUNIT RECC"/>
    <property type="match status" value="1"/>
</dbReference>
<name>A0A6S7B1M6_9BURK</name>
<dbReference type="InterPro" id="IPR006697">
    <property type="entry name" value="RecC"/>
</dbReference>
<keyword evidence="1 10" id="KW-0540">Nuclease</keyword>
<feature type="compositionally biased region" description="Basic and acidic residues" evidence="11">
    <location>
        <begin position="363"/>
        <end position="376"/>
    </location>
</feature>
<dbReference type="InterPro" id="IPR027417">
    <property type="entry name" value="P-loop_NTPase"/>
</dbReference>
<dbReference type="PANTHER" id="PTHR30591">
    <property type="entry name" value="RECBCD ENZYME SUBUNIT RECC"/>
    <property type="match status" value="1"/>
</dbReference>
<dbReference type="AlphaFoldDB" id="A0A6S7B1M6"/>
<evidence type="ECO:0000256" key="6">
    <source>
        <dbReference type="ARBA" id="ARBA00022839"/>
    </source>
</evidence>
<keyword evidence="3 10" id="KW-0227">DNA damage</keyword>
<keyword evidence="9 10" id="KW-0234">DNA repair</keyword>
<feature type="domain" description="RecC C-terminal" evidence="12">
    <location>
        <begin position="915"/>
        <end position="1153"/>
    </location>
</feature>
<evidence type="ECO:0000256" key="8">
    <source>
        <dbReference type="ARBA" id="ARBA00023125"/>
    </source>
</evidence>
<evidence type="ECO:0000256" key="4">
    <source>
        <dbReference type="ARBA" id="ARBA00022801"/>
    </source>
</evidence>
<organism evidence="13 14">
    <name type="scientific">Pararobbsia alpina</name>
    <dbReference type="NCBI Taxonomy" id="621374"/>
    <lineage>
        <taxon>Bacteria</taxon>
        <taxon>Pseudomonadati</taxon>
        <taxon>Pseudomonadota</taxon>
        <taxon>Betaproteobacteria</taxon>
        <taxon>Burkholderiales</taxon>
        <taxon>Burkholderiaceae</taxon>
        <taxon>Pararobbsia</taxon>
    </lineage>
</organism>
<evidence type="ECO:0000313" key="14">
    <source>
        <dbReference type="Proteomes" id="UP000494115"/>
    </source>
</evidence>
<dbReference type="RefSeq" id="WP_175104474.1">
    <property type="nucleotide sequence ID" value="NZ_CADIKM010000006.1"/>
</dbReference>
<dbReference type="Gene3D" id="1.10.10.160">
    <property type="match status" value="1"/>
</dbReference>
<keyword evidence="5 10" id="KW-0347">Helicase</keyword>
<sequence>MLHLIQSNRQSALAATLCTTLARAPARDPFAPEHLIVPSAALRRRLELDIAGTFGVAANLRFAYLASWLWEQIGKVVPVPEQSPFAPDRLSWRLYRLLDPSAWQAPGHERLARYLDRADAAMRHALAVRIAEVFDHYLTYRPDYLGAWQRGESLFGEQGGAPDLRASEVNRADERWQSALWRRVLDDLGDPRGEPVIAQRFLSLVADLDPARVRSVWPARVSVFAPPTIAPLHAALLREFGRFIDVDLYLLNPCEAFWHDIVTRRQLGRIEAAGMADYQEVGNPLLSEWGRQTQALLHIVHEMTEAMVDEDADSFEPSPASTWLAGVQNAILELRRWPAHSRAGRAENGHAEAGGGLFSGRGHHGEQSELGAHEERDDYGEQEEYEEYEEDEGGEAHEGAGEDAEANLGGADDSIQVHVCHSLTRQLEAMHDRLIAWFEADPSLTPADVLVALPDLPTAAPAIDAVFGGGDGPRIPYRITGLPPSQSNPVARVMLDWLALSDPSVSASQLVEWLRVDAIAARFGIDSAALDTLQEWLAAAGARRGLGFDNGFAGPDPDTRQGIHAHDDSDWNAEQDAGPGTRQHANQRVDQGVKQEANQGRRRHTFADALLRLYLGYALPDDAEPVEDWLPTVGPAGAEAELLGRLSAFVDELDGFGRACAQIRDAQGWQWLLNDALPRFFDAGRAFADDLADVRDAIDTLACAIGDGAGALEIPVEVLRDALAAALDDPARGGVPAGGVTFSALTSLRGVPFRVICLLGLDDGVLPNAARAPEFDLLAAFPKLGDRQRRDDDRNLFLDYLLAARDHFVVAYTGRSIRDNAVKPPAAPVDELLDYLGAALAGASAPPQDIAQARAGFVVEHPLQSYAAEYLHGKGALFTYDSTRAEIAGALLAPRGENIQSRPFFGTSLPPPEEAVVSFDALLTFWSQPARALLRDRLGLNFRSARAELDDSEPFVLDWDGRDALADRLLPMLLDDAADLARASRIARASHELPGGATGAIWREREVSSLARLADAVRAARGEPVVAPPYFALELPVCWPAQLPHDVQASGEPVVLEGALPALTSLGLVVFRHAAPTARDYLNTWLHHLVLCVMKPEGAVCATYWIGRGARFEFREDPHAHRHLCELVTLYRAGLCAPLPFFPKTSWAWVDKGEGAAFTAWQGGFDRVGEQDDPYVSTAWRGTPLRLDAHFDALARAVLEPLRAHLGAAGGQATQEDA</sequence>
<keyword evidence="4 10" id="KW-0378">Hydrolase</keyword>
<dbReference type="SUPFAM" id="SSF52980">
    <property type="entry name" value="Restriction endonuclease-like"/>
    <property type="match status" value="1"/>
</dbReference>
<keyword evidence="7 10" id="KW-0067">ATP-binding</keyword>
<comment type="miscellaneous">
    <text evidence="10">In the RecBCD complex, RecB has a slow 3'-5' helicase, an exonuclease activity and loads RecA onto ssDNA, RecD has a fast 5'-3' helicase activity, while RecC stimulates the ATPase and processivity of the RecB helicase and contributes to recognition of the Chi site.</text>
</comment>
<reference evidence="13 14" key="1">
    <citation type="submission" date="2020-04" db="EMBL/GenBank/DDBJ databases">
        <authorList>
            <person name="De Canck E."/>
        </authorList>
    </citation>
    <scope>NUCLEOTIDE SEQUENCE [LARGE SCALE GENOMIC DNA]</scope>
    <source>
        <strain evidence="13 14">LMG 28138</strain>
    </source>
</reference>
<evidence type="ECO:0000256" key="3">
    <source>
        <dbReference type="ARBA" id="ARBA00022763"/>
    </source>
</evidence>
<dbReference type="Gene3D" id="1.10.10.990">
    <property type="match status" value="1"/>
</dbReference>
<evidence type="ECO:0000256" key="10">
    <source>
        <dbReference type="HAMAP-Rule" id="MF_01486"/>
    </source>
</evidence>
<dbReference type="Gene3D" id="3.40.50.300">
    <property type="entry name" value="P-loop containing nucleotide triphosphate hydrolases"/>
    <property type="match status" value="2"/>
</dbReference>